<evidence type="ECO:0000313" key="2">
    <source>
        <dbReference type="EMBL" id="GAA1581238.1"/>
    </source>
</evidence>
<comment type="caution">
    <text evidence="2">The sequence shown here is derived from an EMBL/GenBank/DDBJ whole genome shotgun (WGS) entry which is preliminary data.</text>
</comment>
<dbReference type="Proteomes" id="UP001500393">
    <property type="component" value="Unassembled WGS sequence"/>
</dbReference>
<reference evidence="3" key="1">
    <citation type="journal article" date="2019" name="Int. J. Syst. Evol. Microbiol.">
        <title>The Global Catalogue of Microorganisms (GCM) 10K type strain sequencing project: providing services to taxonomists for standard genome sequencing and annotation.</title>
        <authorList>
            <consortium name="The Broad Institute Genomics Platform"/>
            <consortium name="The Broad Institute Genome Sequencing Center for Infectious Disease"/>
            <person name="Wu L."/>
            <person name="Ma J."/>
        </authorList>
    </citation>
    <scope>NUCLEOTIDE SEQUENCE [LARGE SCALE GENOMIC DNA]</scope>
    <source>
        <strain evidence="3">JCM 14969</strain>
    </source>
</reference>
<gene>
    <name evidence="2" type="ORF">GCM10009789_38880</name>
</gene>
<name>A0ABP4PNA0_9ACTN</name>
<keyword evidence="3" id="KW-1185">Reference proteome</keyword>
<protein>
    <submittedName>
        <fullName evidence="2">Uncharacterized protein</fullName>
    </submittedName>
</protein>
<accession>A0ABP4PNA0</accession>
<dbReference type="EMBL" id="BAAAOS010000020">
    <property type="protein sequence ID" value="GAA1581238.1"/>
    <property type="molecule type" value="Genomic_DNA"/>
</dbReference>
<evidence type="ECO:0000256" key="1">
    <source>
        <dbReference type="SAM" id="MobiDB-lite"/>
    </source>
</evidence>
<feature type="region of interest" description="Disordered" evidence="1">
    <location>
        <begin position="91"/>
        <end position="124"/>
    </location>
</feature>
<feature type="region of interest" description="Disordered" evidence="1">
    <location>
        <begin position="36"/>
        <end position="57"/>
    </location>
</feature>
<feature type="compositionally biased region" description="Polar residues" evidence="1">
    <location>
        <begin position="36"/>
        <end position="45"/>
    </location>
</feature>
<sequence length="124" mass="13159">MPPVLVRGDLLLNAHSWMARSRFSGTAERAIFGTMTSEVPGSGQDNAEGEQAQPDGGHVWSVRKLIELIDEAIDTAGAQLARSGGLWADSASPIADVHRPPVRRSPASGARPEEPDTDYGVSLL</sequence>
<proteinExistence type="predicted"/>
<evidence type="ECO:0000313" key="3">
    <source>
        <dbReference type="Proteomes" id="UP001500393"/>
    </source>
</evidence>
<organism evidence="2 3">
    <name type="scientific">Kribbella sancticallisti</name>
    <dbReference type="NCBI Taxonomy" id="460087"/>
    <lineage>
        <taxon>Bacteria</taxon>
        <taxon>Bacillati</taxon>
        <taxon>Actinomycetota</taxon>
        <taxon>Actinomycetes</taxon>
        <taxon>Propionibacteriales</taxon>
        <taxon>Kribbellaceae</taxon>
        <taxon>Kribbella</taxon>
    </lineage>
</organism>